<sequence>MAKKKKPLPKPNSGCLDGIWCPNCGSYGPFEIHGTAWFKVYDDGAWAFEELDWENDSQCKCYACHHNGDIDDFRTPEVPDPEEEKLTWTPGAVIWIWNFIGMDAARGVSAKIVDEFCPSCTKKSLVCWRGADNEEYESCLNGCCPGLSRAMGPIG</sequence>
<reference evidence="1" key="1">
    <citation type="journal article" date="2015" name="Nature">
        <title>Complex archaea that bridge the gap between prokaryotes and eukaryotes.</title>
        <authorList>
            <person name="Spang A."/>
            <person name="Saw J.H."/>
            <person name="Jorgensen S.L."/>
            <person name="Zaremba-Niedzwiedzka K."/>
            <person name="Martijn J."/>
            <person name="Lind A.E."/>
            <person name="van Eijk R."/>
            <person name="Schleper C."/>
            <person name="Guy L."/>
            <person name="Ettema T.J."/>
        </authorList>
    </citation>
    <scope>NUCLEOTIDE SEQUENCE</scope>
</reference>
<gene>
    <name evidence="1" type="ORF">LCGC14_0399680</name>
</gene>
<comment type="caution">
    <text evidence="1">The sequence shown here is derived from an EMBL/GenBank/DDBJ whole genome shotgun (WGS) entry which is preliminary data.</text>
</comment>
<accession>A0A0F9VJ23</accession>
<proteinExistence type="predicted"/>
<evidence type="ECO:0000313" key="1">
    <source>
        <dbReference type="EMBL" id="KKN73526.1"/>
    </source>
</evidence>
<dbReference type="EMBL" id="LAZR01000342">
    <property type="protein sequence ID" value="KKN73526.1"/>
    <property type="molecule type" value="Genomic_DNA"/>
</dbReference>
<dbReference type="AlphaFoldDB" id="A0A0F9VJ23"/>
<organism evidence="1">
    <name type="scientific">marine sediment metagenome</name>
    <dbReference type="NCBI Taxonomy" id="412755"/>
    <lineage>
        <taxon>unclassified sequences</taxon>
        <taxon>metagenomes</taxon>
        <taxon>ecological metagenomes</taxon>
    </lineage>
</organism>
<protein>
    <submittedName>
        <fullName evidence="1">Uncharacterized protein</fullName>
    </submittedName>
</protein>
<name>A0A0F9VJ23_9ZZZZ</name>